<evidence type="ECO:0000256" key="1">
    <source>
        <dbReference type="ARBA" id="ARBA00005051"/>
    </source>
</evidence>
<evidence type="ECO:0000256" key="6">
    <source>
        <dbReference type="ARBA" id="ARBA00022741"/>
    </source>
</evidence>
<accession>A0A1I4WJB2</accession>
<evidence type="ECO:0000313" key="14">
    <source>
        <dbReference type="EMBL" id="SFN13891.1"/>
    </source>
</evidence>
<keyword evidence="15" id="KW-1185">Reference proteome</keyword>
<proteinExistence type="inferred from homology"/>
<keyword evidence="8" id="KW-0067">ATP-binding</keyword>
<dbReference type="PANTHER" id="PTHR43071">
    <property type="entry name" value="2-AMINO-4-HYDROXY-6-HYDROXYMETHYLDIHYDROPTERIDINE PYROPHOSPHOKINASE"/>
    <property type="match status" value="1"/>
</dbReference>
<dbReference type="GO" id="GO:0003848">
    <property type="term" value="F:2-amino-4-hydroxy-6-hydroxymethyldihydropteridine diphosphokinase activity"/>
    <property type="evidence" value="ECO:0007669"/>
    <property type="project" value="UniProtKB-EC"/>
</dbReference>
<evidence type="ECO:0000256" key="11">
    <source>
        <dbReference type="ARBA" id="ARBA00029766"/>
    </source>
</evidence>
<evidence type="ECO:0000256" key="5">
    <source>
        <dbReference type="ARBA" id="ARBA00022679"/>
    </source>
</evidence>
<evidence type="ECO:0000256" key="4">
    <source>
        <dbReference type="ARBA" id="ARBA00016218"/>
    </source>
</evidence>
<organism evidence="14 15">
    <name type="scientific">Dokdonella immobilis</name>
    <dbReference type="NCBI Taxonomy" id="578942"/>
    <lineage>
        <taxon>Bacteria</taxon>
        <taxon>Pseudomonadati</taxon>
        <taxon>Pseudomonadota</taxon>
        <taxon>Gammaproteobacteria</taxon>
        <taxon>Lysobacterales</taxon>
        <taxon>Rhodanobacteraceae</taxon>
        <taxon>Dokdonella</taxon>
    </lineage>
</organism>
<evidence type="ECO:0000256" key="12">
    <source>
        <dbReference type="ARBA" id="ARBA00033413"/>
    </source>
</evidence>
<dbReference type="AlphaFoldDB" id="A0A1I4WJB2"/>
<evidence type="ECO:0000256" key="8">
    <source>
        <dbReference type="ARBA" id="ARBA00022840"/>
    </source>
</evidence>
<dbReference type="UniPathway" id="UPA00077">
    <property type="reaction ID" value="UER00155"/>
</dbReference>
<sequence>MSAVIAYIGLGSNQEDPARQLQSAFHGLSALRDTRLLRRSGVYRTPPWGLAEQPDFLNAVAELETRLSARELLGGLLDIESRAGRRRAGPRWGPRSIDLDLLLYGDRRIDEDGLVIPHPRMAERAFVLLPLAELAPALDIPGIGTPARLLERIDATGCTRLD</sequence>
<dbReference type="PROSITE" id="PS00794">
    <property type="entry name" value="HPPK"/>
    <property type="match status" value="1"/>
</dbReference>
<dbReference type="Gene3D" id="3.30.70.560">
    <property type="entry name" value="7,8-Dihydro-6-hydroxymethylpterin-pyrophosphokinase HPPK"/>
    <property type="match status" value="1"/>
</dbReference>
<dbReference type="EC" id="2.7.6.3" evidence="3"/>
<gene>
    <name evidence="14" type="ORF">SAMN05216289_10595</name>
</gene>
<comment type="similarity">
    <text evidence="2">Belongs to the HPPK family.</text>
</comment>
<evidence type="ECO:0000313" key="15">
    <source>
        <dbReference type="Proteomes" id="UP000198575"/>
    </source>
</evidence>
<dbReference type="OrthoDB" id="9808041at2"/>
<keyword evidence="6" id="KW-0547">Nucleotide-binding</keyword>
<evidence type="ECO:0000256" key="2">
    <source>
        <dbReference type="ARBA" id="ARBA00005810"/>
    </source>
</evidence>
<keyword evidence="7 14" id="KW-0418">Kinase</keyword>
<dbReference type="EMBL" id="FOVF01000005">
    <property type="protein sequence ID" value="SFN13891.1"/>
    <property type="molecule type" value="Genomic_DNA"/>
</dbReference>
<comment type="function">
    <text evidence="10">Catalyzes the transfer of pyrophosphate from adenosine triphosphate (ATP) to 6-hydroxymethyl-7,8-dihydropterin, an enzymatic step in folate biosynthesis pathway.</text>
</comment>
<evidence type="ECO:0000256" key="7">
    <source>
        <dbReference type="ARBA" id="ARBA00022777"/>
    </source>
</evidence>
<dbReference type="InterPro" id="IPR000550">
    <property type="entry name" value="Hppk"/>
</dbReference>
<name>A0A1I4WJB2_9GAMM</name>
<dbReference type="GO" id="GO:0046654">
    <property type="term" value="P:tetrahydrofolate biosynthetic process"/>
    <property type="evidence" value="ECO:0007669"/>
    <property type="project" value="UniProtKB-UniPathway"/>
</dbReference>
<evidence type="ECO:0000256" key="3">
    <source>
        <dbReference type="ARBA" id="ARBA00013253"/>
    </source>
</evidence>
<dbReference type="Proteomes" id="UP000198575">
    <property type="component" value="Unassembled WGS sequence"/>
</dbReference>
<evidence type="ECO:0000256" key="9">
    <source>
        <dbReference type="ARBA" id="ARBA00022909"/>
    </source>
</evidence>
<evidence type="ECO:0000256" key="10">
    <source>
        <dbReference type="ARBA" id="ARBA00029409"/>
    </source>
</evidence>
<dbReference type="CDD" id="cd00483">
    <property type="entry name" value="HPPK"/>
    <property type="match status" value="1"/>
</dbReference>
<keyword evidence="9" id="KW-0289">Folate biosynthesis</keyword>
<feature type="domain" description="7,8-dihydro-6-hydroxymethylpterin-pyrophosphokinase" evidence="13">
    <location>
        <begin position="91"/>
        <end position="102"/>
    </location>
</feature>
<reference evidence="14 15" key="1">
    <citation type="submission" date="2016-10" db="EMBL/GenBank/DDBJ databases">
        <authorList>
            <person name="de Groot N.N."/>
        </authorList>
    </citation>
    <scope>NUCLEOTIDE SEQUENCE [LARGE SCALE GENOMIC DNA]</scope>
    <source>
        <strain evidence="14 15">CGMCC 1.7659</strain>
    </source>
</reference>
<dbReference type="InterPro" id="IPR035907">
    <property type="entry name" value="Hppk_sf"/>
</dbReference>
<protein>
    <recommendedName>
        <fullName evidence="4">2-amino-4-hydroxy-6-hydroxymethyldihydropteridine pyrophosphokinase</fullName>
        <ecNumber evidence="3">2.7.6.3</ecNumber>
    </recommendedName>
    <alternativeName>
        <fullName evidence="11">6-hydroxymethyl-7,8-dihydropterin pyrophosphokinase</fullName>
    </alternativeName>
    <alternativeName>
        <fullName evidence="12">7,8-dihydro-6-hydroxymethylpterin-pyrophosphokinase</fullName>
    </alternativeName>
</protein>
<evidence type="ECO:0000259" key="13">
    <source>
        <dbReference type="PROSITE" id="PS00794"/>
    </source>
</evidence>
<dbReference type="GO" id="GO:0016301">
    <property type="term" value="F:kinase activity"/>
    <property type="evidence" value="ECO:0007669"/>
    <property type="project" value="UniProtKB-KW"/>
</dbReference>
<dbReference type="GO" id="GO:0005524">
    <property type="term" value="F:ATP binding"/>
    <property type="evidence" value="ECO:0007669"/>
    <property type="project" value="UniProtKB-KW"/>
</dbReference>
<comment type="pathway">
    <text evidence="1">Cofactor biosynthesis; tetrahydrofolate biosynthesis; 2-amino-4-hydroxy-6-hydroxymethyl-7,8-dihydropteridine diphosphate from 7,8-dihydroneopterin triphosphate: step 4/4.</text>
</comment>
<dbReference type="Pfam" id="PF01288">
    <property type="entry name" value="HPPK"/>
    <property type="match status" value="1"/>
</dbReference>
<dbReference type="SUPFAM" id="SSF55083">
    <property type="entry name" value="6-hydroxymethyl-7,8-dihydropterin pyrophosphokinase, HPPK"/>
    <property type="match status" value="1"/>
</dbReference>
<dbReference type="NCBIfam" id="TIGR01498">
    <property type="entry name" value="folK"/>
    <property type="match status" value="1"/>
</dbReference>
<dbReference type="RefSeq" id="WP_092405770.1">
    <property type="nucleotide sequence ID" value="NZ_FOVF01000005.1"/>
</dbReference>
<dbReference type="GO" id="GO:0046656">
    <property type="term" value="P:folic acid biosynthetic process"/>
    <property type="evidence" value="ECO:0007669"/>
    <property type="project" value="UniProtKB-KW"/>
</dbReference>
<dbReference type="STRING" id="578942.SAMN05216289_10595"/>
<dbReference type="PANTHER" id="PTHR43071:SF1">
    <property type="entry name" value="2-AMINO-4-HYDROXY-6-HYDROXYMETHYLDIHYDROPTERIDINE PYROPHOSPHOKINASE"/>
    <property type="match status" value="1"/>
</dbReference>
<keyword evidence="5" id="KW-0808">Transferase</keyword>